<evidence type="ECO:0000313" key="12">
    <source>
        <dbReference type="Proteomes" id="UP000594638"/>
    </source>
</evidence>
<evidence type="ECO:0000256" key="4">
    <source>
        <dbReference type="ARBA" id="ARBA00022692"/>
    </source>
</evidence>
<evidence type="ECO:0000256" key="3">
    <source>
        <dbReference type="ARBA" id="ARBA00022475"/>
    </source>
</evidence>
<keyword evidence="3" id="KW-1003">Cell membrane</keyword>
<evidence type="ECO:0000313" key="11">
    <source>
        <dbReference type="EMBL" id="CAA3006085.1"/>
    </source>
</evidence>
<dbReference type="GO" id="GO:0015171">
    <property type="term" value="F:amino acid transmembrane transporter activity"/>
    <property type="evidence" value="ECO:0007669"/>
    <property type="project" value="UniProtKB-ARBA"/>
</dbReference>
<name>A0A8S0TK03_OLEEU</name>
<feature type="transmembrane region" description="Helical" evidence="9">
    <location>
        <begin position="262"/>
        <end position="284"/>
    </location>
</feature>
<keyword evidence="7 9" id="KW-0472">Membrane</keyword>
<proteinExistence type="inferred from homology"/>
<feature type="transmembrane region" description="Helical" evidence="9">
    <location>
        <begin position="220"/>
        <end position="242"/>
    </location>
</feature>
<gene>
    <name evidence="11" type="ORF">OLEA9_A070043</name>
</gene>
<keyword evidence="4 9" id="KW-0812">Transmembrane</keyword>
<feature type="transmembrane region" description="Helical" evidence="9">
    <location>
        <begin position="365"/>
        <end position="388"/>
    </location>
</feature>
<evidence type="ECO:0000256" key="2">
    <source>
        <dbReference type="ARBA" id="ARBA00022448"/>
    </source>
</evidence>
<feature type="transmembrane region" description="Helical" evidence="9">
    <location>
        <begin position="305"/>
        <end position="325"/>
    </location>
</feature>
<dbReference type="AlphaFoldDB" id="A0A8S0TK03"/>
<dbReference type="GO" id="GO:0005886">
    <property type="term" value="C:plasma membrane"/>
    <property type="evidence" value="ECO:0007669"/>
    <property type="project" value="UniProtKB-SubCell"/>
</dbReference>
<comment type="similarity">
    <text evidence="8">Belongs to the amino acid/polyamine transporter 2 family. Amino acid/auxin permease (AAAP) (TC 2.A.18.2) subfamily.</text>
</comment>
<dbReference type="OrthoDB" id="40134at2759"/>
<feature type="transmembrane region" description="Helical" evidence="9">
    <location>
        <begin position="110"/>
        <end position="127"/>
    </location>
</feature>
<feature type="transmembrane region" description="Helical" evidence="9">
    <location>
        <begin position="133"/>
        <end position="154"/>
    </location>
</feature>
<evidence type="ECO:0000256" key="7">
    <source>
        <dbReference type="ARBA" id="ARBA00023136"/>
    </source>
</evidence>
<organism evidence="11 12">
    <name type="scientific">Olea europaea subsp. europaea</name>
    <dbReference type="NCBI Taxonomy" id="158383"/>
    <lineage>
        <taxon>Eukaryota</taxon>
        <taxon>Viridiplantae</taxon>
        <taxon>Streptophyta</taxon>
        <taxon>Embryophyta</taxon>
        <taxon>Tracheophyta</taxon>
        <taxon>Spermatophyta</taxon>
        <taxon>Magnoliopsida</taxon>
        <taxon>eudicotyledons</taxon>
        <taxon>Gunneridae</taxon>
        <taxon>Pentapetalae</taxon>
        <taxon>asterids</taxon>
        <taxon>lamiids</taxon>
        <taxon>Lamiales</taxon>
        <taxon>Oleaceae</taxon>
        <taxon>Oleeae</taxon>
        <taxon>Olea</taxon>
    </lineage>
</organism>
<comment type="subcellular location">
    <subcellularLocation>
        <location evidence="1">Cell membrane</location>
        <topology evidence="1">Multi-pass membrane protein</topology>
    </subcellularLocation>
</comment>
<accession>A0A8S0TK03</accession>
<evidence type="ECO:0000256" key="6">
    <source>
        <dbReference type="ARBA" id="ARBA00022989"/>
    </source>
</evidence>
<comment type="caution">
    <text evidence="11">The sequence shown here is derived from an EMBL/GenBank/DDBJ whole genome shotgun (WGS) entry which is preliminary data.</text>
</comment>
<evidence type="ECO:0000256" key="8">
    <source>
        <dbReference type="ARBA" id="ARBA00061463"/>
    </source>
</evidence>
<protein>
    <submittedName>
        <fullName evidence="11">Lysine histidine transporter 1-like</fullName>
    </submittedName>
</protein>
<dbReference type="Gramene" id="OE9A070043T8">
    <property type="protein sequence ID" value="OE9A070043C8"/>
    <property type="gene ID" value="OE9A070043"/>
</dbReference>
<feature type="transmembrane region" description="Helical" evidence="9">
    <location>
        <begin position="16"/>
        <end position="37"/>
    </location>
</feature>
<feature type="transmembrane region" description="Helical" evidence="9">
    <location>
        <begin position="331"/>
        <end position="353"/>
    </location>
</feature>
<keyword evidence="6 9" id="KW-1133">Transmembrane helix</keyword>
<reference evidence="11 12" key="1">
    <citation type="submission" date="2019-12" db="EMBL/GenBank/DDBJ databases">
        <authorList>
            <person name="Alioto T."/>
            <person name="Alioto T."/>
            <person name="Gomez Garrido J."/>
        </authorList>
    </citation>
    <scope>NUCLEOTIDE SEQUENCE [LARGE SCALE GENOMIC DNA]</scope>
</reference>
<dbReference type="PANTHER" id="PTHR48017">
    <property type="entry name" value="OS05G0424000 PROTEIN-RELATED"/>
    <property type="match status" value="1"/>
</dbReference>
<evidence type="ECO:0000256" key="9">
    <source>
        <dbReference type="SAM" id="Phobius"/>
    </source>
</evidence>
<dbReference type="EMBL" id="CACTIH010007256">
    <property type="protein sequence ID" value="CAA3006085.1"/>
    <property type="molecule type" value="Genomic_DNA"/>
</dbReference>
<keyword evidence="2" id="KW-0813">Transport</keyword>
<keyword evidence="5" id="KW-0029">Amino-acid transport</keyword>
<keyword evidence="12" id="KW-1185">Reference proteome</keyword>
<evidence type="ECO:0000256" key="5">
    <source>
        <dbReference type="ARBA" id="ARBA00022970"/>
    </source>
</evidence>
<dbReference type="Proteomes" id="UP000594638">
    <property type="component" value="Unassembled WGS sequence"/>
</dbReference>
<evidence type="ECO:0000259" key="10">
    <source>
        <dbReference type="Pfam" id="PF01490"/>
    </source>
</evidence>
<sequence length="398" mass="44601">MVGAGVLSLPYAMAELGWGPGVTVLVISWIVTLYTLWQMVEMHEMVPGKRFDRYHELGQHAFGEKLGLYIVVPQQLIVEVGVDIVYMVTGGRSLMKFHDLVCKDCKDIKLTYFIMIFASAHFVLSHLPNFNAISGVSLAAAVMSLSYSTIAWGASVDKGVQADVQYGYKATTTAGTIFNFFSALGDVAFAYAGHNVVLEIQATIPSTPEKPSKGPMWRGVIVAYIVVALCYFPVALIGYWMFGNKVDDNILISLEKPVWLIAMANMFVVIHVIGSYQIYAMPVFDMIETVLVKKLKFRPSWMLRFVTRNIYVAFTMFVGITFPFFGGLLGFFGGFAFAPTTYFLPCIMWLAIYKPRKYSLSWWTNWICIVLGVILMIVAPIGGLRQIILQAKHYEFYS</sequence>
<dbReference type="Pfam" id="PF01490">
    <property type="entry name" value="Aa_trans"/>
    <property type="match status" value="1"/>
</dbReference>
<feature type="domain" description="Amino acid transporter transmembrane" evidence="10">
    <location>
        <begin position="1"/>
        <end position="382"/>
    </location>
</feature>
<dbReference type="InterPro" id="IPR013057">
    <property type="entry name" value="AA_transpt_TM"/>
</dbReference>
<evidence type="ECO:0000256" key="1">
    <source>
        <dbReference type="ARBA" id="ARBA00004651"/>
    </source>
</evidence>
<dbReference type="FunFam" id="1.20.1740.10:FF:000033">
    <property type="entry name" value="Lysine histidine transporter 1"/>
    <property type="match status" value="1"/>
</dbReference>